<feature type="transmembrane region" description="Helical" evidence="7">
    <location>
        <begin position="101"/>
        <end position="122"/>
    </location>
</feature>
<dbReference type="Pfam" id="PF19300">
    <property type="entry name" value="BPD_transp_1_N"/>
    <property type="match status" value="1"/>
</dbReference>
<dbReference type="GO" id="GO:0005886">
    <property type="term" value="C:plasma membrane"/>
    <property type="evidence" value="ECO:0007669"/>
    <property type="project" value="UniProtKB-SubCell"/>
</dbReference>
<protein>
    <submittedName>
        <fullName evidence="9">ABC transporter permease subunit</fullName>
    </submittedName>
</protein>
<sequence length="334" mass="36860">MMKMVMRRIAFLVFVIFGVSLVTFVLSHIIPGDPASMMAGQHASKQTVEHIRQQLGLDQPILIQYVEYVKGVLSGDFGTSIRTQNPVIDDLANYFPATLELAIAAFIIAILLGIPLGIVSAVKKNQFWDHASRIFSISGVSIPVFFSGLVAILIFYGYLNWFPANGRIDMTINPPTRITSFYIIDSLLSGDMIALKSSLQHIILPALVLSYAQLAIITRQVRASMLEVLSQEYIRTAKANGIHGYKLLIRYALRNALVPTVTVIGTSFGALLGGAVVTETIFDWPGMGKYVVDSIAYLDFPAIMGFTLFISIGYVLINLMVDITYFILNPQLKE</sequence>
<name>A0A6N8CQ18_9BACI</name>
<gene>
    <name evidence="9" type="ORF">GMB86_04080</name>
</gene>
<dbReference type="Gene3D" id="1.10.3720.10">
    <property type="entry name" value="MetI-like"/>
    <property type="match status" value="1"/>
</dbReference>
<feature type="transmembrane region" description="Helical" evidence="7">
    <location>
        <begin position="198"/>
        <end position="217"/>
    </location>
</feature>
<dbReference type="OrthoDB" id="9773683at2"/>
<dbReference type="Pfam" id="PF00528">
    <property type="entry name" value="BPD_transp_1"/>
    <property type="match status" value="1"/>
</dbReference>
<keyword evidence="2 7" id="KW-0813">Transport</keyword>
<evidence type="ECO:0000256" key="6">
    <source>
        <dbReference type="ARBA" id="ARBA00023136"/>
    </source>
</evidence>
<keyword evidence="3" id="KW-1003">Cell membrane</keyword>
<dbReference type="InterPro" id="IPR045621">
    <property type="entry name" value="BPD_transp_1_N"/>
</dbReference>
<keyword evidence="6 7" id="KW-0472">Membrane</keyword>
<dbReference type="CDD" id="cd06261">
    <property type="entry name" value="TM_PBP2"/>
    <property type="match status" value="1"/>
</dbReference>
<keyword evidence="10" id="KW-1185">Reference proteome</keyword>
<evidence type="ECO:0000256" key="5">
    <source>
        <dbReference type="ARBA" id="ARBA00022989"/>
    </source>
</evidence>
<organism evidence="9 10">
    <name type="scientific">Terrilactibacillus tamarindi</name>
    <dbReference type="NCBI Taxonomy" id="2599694"/>
    <lineage>
        <taxon>Bacteria</taxon>
        <taxon>Bacillati</taxon>
        <taxon>Bacillota</taxon>
        <taxon>Bacilli</taxon>
        <taxon>Bacillales</taxon>
        <taxon>Bacillaceae</taxon>
        <taxon>Terrilactibacillus</taxon>
    </lineage>
</organism>
<feature type="transmembrane region" description="Helical" evidence="7">
    <location>
        <begin position="256"/>
        <end position="282"/>
    </location>
</feature>
<evidence type="ECO:0000313" key="9">
    <source>
        <dbReference type="EMBL" id="MTT31193.1"/>
    </source>
</evidence>
<comment type="subcellular location">
    <subcellularLocation>
        <location evidence="1 7">Cell membrane</location>
        <topology evidence="1 7">Multi-pass membrane protein</topology>
    </subcellularLocation>
</comment>
<keyword evidence="5 7" id="KW-1133">Transmembrane helix</keyword>
<evidence type="ECO:0000259" key="8">
    <source>
        <dbReference type="PROSITE" id="PS50928"/>
    </source>
</evidence>
<evidence type="ECO:0000313" key="10">
    <source>
        <dbReference type="Proteomes" id="UP000440978"/>
    </source>
</evidence>
<keyword evidence="4 7" id="KW-0812">Transmembrane</keyword>
<evidence type="ECO:0000256" key="3">
    <source>
        <dbReference type="ARBA" id="ARBA00022475"/>
    </source>
</evidence>
<dbReference type="InterPro" id="IPR000515">
    <property type="entry name" value="MetI-like"/>
</dbReference>
<comment type="similarity">
    <text evidence="7">Belongs to the binding-protein-dependent transport system permease family.</text>
</comment>
<dbReference type="GO" id="GO:0071916">
    <property type="term" value="F:dipeptide transmembrane transporter activity"/>
    <property type="evidence" value="ECO:0007669"/>
    <property type="project" value="TreeGrafter"/>
</dbReference>
<evidence type="ECO:0000256" key="4">
    <source>
        <dbReference type="ARBA" id="ARBA00022692"/>
    </source>
</evidence>
<dbReference type="PANTHER" id="PTHR43163:SF8">
    <property type="entry name" value="D,D-DIPEPTIDE TRANSPORT SYSTEM PERMEASE PROTEIN DDPB-RELATED"/>
    <property type="match status" value="1"/>
</dbReference>
<dbReference type="EMBL" id="WNHB01000004">
    <property type="protein sequence ID" value="MTT31193.1"/>
    <property type="molecule type" value="Genomic_DNA"/>
</dbReference>
<proteinExistence type="inferred from homology"/>
<dbReference type="PANTHER" id="PTHR43163">
    <property type="entry name" value="DIPEPTIDE TRANSPORT SYSTEM PERMEASE PROTEIN DPPB-RELATED"/>
    <property type="match status" value="1"/>
</dbReference>
<dbReference type="AlphaFoldDB" id="A0A6N8CQ18"/>
<comment type="caution">
    <text evidence="9">The sequence shown here is derived from an EMBL/GenBank/DDBJ whole genome shotgun (WGS) entry which is preliminary data.</text>
</comment>
<feature type="transmembrane region" description="Helical" evidence="7">
    <location>
        <begin position="302"/>
        <end position="328"/>
    </location>
</feature>
<reference evidence="9 10" key="1">
    <citation type="submission" date="2019-11" db="EMBL/GenBank/DDBJ databases">
        <title>Terrilactibacillus tamarindus sp. nov. BCM23-1 isolated from bark of Tamarindus indica.</title>
        <authorList>
            <person name="Kingkaew E."/>
            <person name="Tanasupawat S."/>
        </authorList>
    </citation>
    <scope>NUCLEOTIDE SEQUENCE [LARGE SCALE GENOMIC DNA]</scope>
    <source>
        <strain evidence="9 10">BCM23-1</strain>
    </source>
</reference>
<dbReference type="Proteomes" id="UP000440978">
    <property type="component" value="Unassembled WGS sequence"/>
</dbReference>
<evidence type="ECO:0000256" key="2">
    <source>
        <dbReference type="ARBA" id="ARBA00022448"/>
    </source>
</evidence>
<dbReference type="InterPro" id="IPR035906">
    <property type="entry name" value="MetI-like_sf"/>
</dbReference>
<evidence type="ECO:0000256" key="1">
    <source>
        <dbReference type="ARBA" id="ARBA00004651"/>
    </source>
</evidence>
<dbReference type="RefSeq" id="WP_155217054.1">
    <property type="nucleotide sequence ID" value="NZ_WNHB01000004.1"/>
</dbReference>
<feature type="domain" description="ABC transmembrane type-1" evidence="8">
    <location>
        <begin position="95"/>
        <end position="325"/>
    </location>
</feature>
<dbReference type="PROSITE" id="PS50928">
    <property type="entry name" value="ABC_TM1"/>
    <property type="match status" value="1"/>
</dbReference>
<accession>A0A6N8CQ18</accession>
<feature type="transmembrane region" description="Helical" evidence="7">
    <location>
        <begin position="134"/>
        <end position="159"/>
    </location>
</feature>
<dbReference type="SUPFAM" id="SSF161098">
    <property type="entry name" value="MetI-like"/>
    <property type="match status" value="1"/>
</dbReference>
<evidence type="ECO:0000256" key="7">
    <source>
        <dbReference type="RuleBase" id="RU363032"/>
    </source>
</evidence>